<dbReference type="PROSITE" id="PS51257">
    <property type="entry name" value="PROKAR_LIPOPROTEIN"/>
    <property type="match status" value="1"/>
</dbReference>
<protein>
    <submittedName>
        <fullName evidence="2">Uncharacterized protein</fullName>
    </submittedName>
</protein>
<dbReference type="EMBL" id="SRLO01002168">
    <property type="protein sequence ID" value="TNN33664.1"/>
    <property type="molecule type" value="Genomic_DNA"/>
</dbReference>
<evidence type="ECO:0000313" key="2">
    <source>
        <dbReference type="EMBL" id="TNN33664.1"/>
    </source>
</evidence>
<feature type="region of interest" description="Disordered" evidence="1">
    <location>
        <begin position="46"/>
        <end position="131"/>
    </location>
</feature>
<accession>A0A4Z2EZ62</accession>
<organism evidence="2 3">
    <name type="scientific">Liparis tanakae</name>
    <name type="common">Tanaka's snailfish</name>
    <dbReference type="NCBI Taxonomy" id="230148"/>
    <lineage>
        <taxon>Eukaryota</taxon>
        <taxon>Metazoa</taxon>
        <taxon>Chordata</taxon>
        <taxon>Craniata</taxon>
        <taxon>Vertebrata</taxon>
        <taxon>Euteleostomi</taxon>
        <taxon>Actinopterygii</taxon>
        <taxon>Neopterygii</taxon>
        <taxon>Teleostei</taxon>
        <taxon>Neoteleostei</taxon>
        <taxon>Acanthomorphata</taxon>
        <taxon>Eupercaria</taxon>
        <taxon>Perciformes</taxon>
        <taxon>Cottioidei</taxon>
        <taxon>Cottales</taxon>
        <taxon>Liparidae</taxon>
        <taxon>Liparis</taxon>
    </lineage>
</organism>
<reference evidence="2 3" key="1">
    <citation type="submission" date="2019-03" db="EMBL/GenBank/DDBJ databases">
        <title>First draft genome of Liparis tanakae, snailfish: a comprehensive survey of snailfish specific genes.</title>
        <authorList>
            <person name="Kim W."/>
            <person name="Song I."/>
            <person name="Jeong J.-H."/>
            <person name="Kim D."/>
            <person name="Kim S."/>
            <person name="Ryu S."/>
            <person name="Song J.Y."/>
            <person name="Lee S.K."/>
        </authorList>
    </citation>
    <scope>NUCLEOTIDE SEQUENCE [LARGE SCALE GENOMIC DNA]</scope>
    <source>
        <tissue evidence="2">Muscle</tissue>
    </source>
</reference>
<comment type="caution">
    <text evidence="2">The sequence shown here is derived from an EMBL/GenBank/DDBJ whole genome shotgun (WGS) entry which is preliminary data.</text>
</comment>
<sequence length="206" mass="21808">MELLQLRGPQQETGVLSAACCDRLQQHYSSLASCCSPSAAHHRGFMKRGAAAQGPPEGVSTPFPPGPSQSLPVPPGPFQSLPVPSSPSRSLLVHPSLSRSFPVSPSPSRCPGGLQPSRSGPSPSPGVPRSSDAAQVMLISSVSASCRRPSACFLLLLLERMKSDVFRNTEAEHANVGGKRRNDATEAFNGGEEESEWTEVKTERHG</sequence>
<dbReference type="Proteomes" id="UP000314294">
    <property type="component" value="Unassembled WGS sequence"/>
</dbReference>
<proteinExistence type="predicted"/>
<gene>
    <name evidence="2" type="ORF">EYF80_056175</name>
</gene>
<feature type="compositionally biased region" description="Pro residues" evidence="1">
    <location>
        <begin position="62"/>
        <end position="77"/>
    </location>
</feature>
<feature type="region of interest" description="Disordered" evidence="1">
    <location>
        <begin position="175"/>
        <end position="206"/>
    </location>
</feature>
<name>A0A4Z2EZ62_9TELE</name>
<evidence type="ECO:0000313" key="3">
    <source>
        <dbReference type="Proteomes" id="UP000314294"/>
    </source>
</evidence>
<dbReference type="AlphaFoldDB" id="A0A4Z2EZ62"/>
<keyword evidence="3" id="KW-1185">Reference proteome</keyword>
<feature type="compositionally biased region" description="Low complexity" evidence="1">
    <location>
        <begin position="78"/>
        <end position="131"/>
    </location>
</feature>
<evidence type="ECO:0000256" key="1">
    <source>
        <dbReference type="SAM" id="MobiDB-lite"/>
    </source>
</evidence>